<dbReference type="EMBL" id="CAID01000003">
    <property type="protein sequence ID" value="CEF97034.1"/>
    <property type="molecule type" value="Genomic_DNA"/>
</dbReference>
<keyword evidence="5" id="KW-1185">Reference proteome</keyword>
<evidence type="ECO:0000259" key="3">
    <source>
        <dbReference type="PROSITE" id="PS50011"/>
    </source>
</evidence>
<dbReference type="GO" id="GO:0004672">
    <property type="term" value="F:protein kinase activity"/>
    <property type="evidence" value="ECO:0007669"/>
    <property type="project" value="InterPro"/>
</dbReference>
<dbReference type="GO" id="GO:0005524">
    <property type="term" value="F:ATP binding"/>
    <property type="evidence" value="ECO:0007669"/>
    <property type="project" value="InterPro"/>
</dbReference>
<dbReference type="InterPro" id="IPR011009">
    <property type="entry name" value="Kinase-like_dom_sf"/>
</dbReference>
<reference evidence="4 5" key="2">
    <citation type="journal article" date="2014" name="BMC Genomics">
        <title>An improved genome of the model marine alga Ostreococcus tauri unfolds by assessing Illumina de novo assemblies.</title>
        <authorList>
            <person name="Blanc-Mathieu R."/>
            <person name="Verhelst B."/>
            <person name="Derelle E."/>
            <person name="Rombauts S."/>
            <person name="Bouget F.Y."/>
            <person name="Carre I."/>
            <person name="Chateau A."/>
            <person name="Eyre-Walker A."/>
            <person name="Grimsley N."/>
            <person name="Moreau H."/>
            <person name="Piegu B."/>
            <person name="Rivals E."/>
            <person name="Schackwitz W."/>
            <person name="Van de Peer Y."/>
            <person name="Piganeau G."/>
        </authorList>
    </citation>
    <scope>NUCLEOTIDE SEQUENCE [LARGE SCALE GENOMIC DNA]</scope>
    <source>
        <strain evidence="5">OTTH 0595 / CCAP 157/2 / RCC745</strain>
    </source>
</reference>
<comment type="similarity">
    <text evidence="1">Belongs to the protein kinase superfamily. ADCK protein kinase family.</text>
</comment>
<organism evidence="4 5">
    <name type="scientific">Ostreococcus tauri</name>
    <name type="common">Marine green alga</name>
    <dbReference type="NCBI Taxonomy" id="70448"/>
    <lineage>
        <taxon>Eukaryota</taxon>
        <taxon>Viridiplantae</taxon>
        <taxon>Chlorophyta</taxon>
        <taxon>Mamiellophyceae</taxon>
        <taxon>Mamiellales</taxon>
        <taxon>Bathycoccaceae</taxon>
        <taxon>Ostreococcus</taxon>
    </lineage>
</organism>
<dbReference type="PANTHER" id="PTHR10566:SF124">
    <property type="entry name" value="PROTEIN KINASE SUPERFAMILY PROTEIN"/>
    <property type="match status" value="1"/>
</dbReference>
<gene>
    <name evidence="4" type="ORF">OT_ostta03g01260</name>
</gene>
<sequence length="767" mass="83982">MRRVASDLARGSEASRAIARACRRSSDVDAKRRALDVTARAFARVASGATASSSRASSDGVDRWGSGGLARARARAVEARAARARDARDGAARASPDARAPWRGELRYDVEAFEAYFKRRPMKVLRRALVVAYELGAIGLGVAARAGERRRRAQRLTETLARLGPAYIKLGQVMSTRADVFPVEYVEELAKLQDALAPQDAATSLETLERELGLGVDFFEKFHETPVAAASLAQVYRATLPGGQDVAIKLQRPGLAELVALDAVILRRFAGFVGYWRNFKSDVVGIVDELVGRIFEEMDYNKEAESCERFRAMYAPDGDAGVGLAGLVYAPRVVDFLSTQTVLTMEWVEGLRLTDVAMMESRGIVPNEVLDRGLRASLHQLLTSGFMHTDPHPGNLIVAENGGLTYLDFGMTVEVPIETRRAMVRGLIGFVNRDPSGLVDDLRVMNFLPPHVDRAAAEEALRSVFAGESTTKVRNSNDFMGVVSQLSTALMKHGFRLPPYFSRILRALAALEGTATTIDPSFRVVDRSYPFVLSRVLSDRSPEMRESLRRLLLAEDGSIRYKRLIRLIRAYGVEATPMASSETETRSDCRQALDKTIAGLSELASGEKESLSGEDEARRATKTAMEDALRFLLSDRGESTRERLIDDFIAAFEALLDEDSGSKTDIPEGRFTVDDAIGAAKSAATAVGDNPDLWIPVLGRAASERETLAALRASSRVAYDRLIKLRASRRSLGRAPCEDAKELVRKVVHALSAPKSPETQPTRDSSV</sequence>
<dbReference type="KEGG" id="ota:OT_ostta03g01260"/>
<reference evidence="5" key="1">
    <citation type="journal article" date="2006" name="Proc. Natl. Acad. Sci. U.S.A.">
        <title>Genome analysis of the smallest free-living eukaryote Ostreococcus tauri unveils many unique features.</title>
        <authorList>
            <person name="Derelle E."/>
            <person name="Ferraz C."/>
            <person name="Rombauts S."/>
            <person name="Rouze P."/>
            <person name="Worden A.Z."/>
            <person name="Robbens S."/>
            <person name="Partensky F."/>
            <person name="Degroeve S."/>
            <person name="Echeynie S."/>
            <person name="Cooke R."/>
            <person name="Saeys Y."/>
            <person name="Wuyts J."/>
            <person name="Jabbari K."/>
            <person name="Bowler C."/>
            <person name="Panaud O."/>
            <person name="Piegu B."/>
            <person name="Ball S.G."/>
            <person name="Ral J.-P."/>
            <person name="Bouget F.-Y."/>
            <person name="Piganeau G."/>
            <person name="De Baets B."/>
            <person name="Picard A."/>
            <person name="Delseny M."/>
            <person name="Demaille J."/>
            <person name="Van de Peer Y."/>
            <person name="Moreau H."/>
        </authorList>
    </citation>
    <scope>NUCLEOTIDE SEQUENCE [LARGE SCALE GENOMIC DNA]</scope>
    <source>
        <strain evidence="5">OTTH 0595 / CCAP 157/2 / RCC745</strain>
    </source>
</reference>
<evidence type="ECO:0000313" key="5">
    <source>
        <dbReference type="Proteomes" id="UP000009170"/>
    </source>
</evidence>
<dbReference type="FunCoup" id="A0A096P7P0">
    <property type="interactions" value="16"/>
</dbReference>
<keyword evidence="2" id="KW-1133">Transmembrane helix</keyword>
<dbReference type="InterPro" id="IPR004147">
    <property type="entry name" value="ABC1_dom"/>
</dbReference>
<protein>
    <submittedName>
        <fullName evidence="4">Protein kinase-like domain</fullName>
    </submittedName>
</protein>
<dbReference type="Proteomes" id="UP000009170">
    <property type="component" value="Unassembled WGS sequence"/>
</dbReference>
<keyword evidence="2" id="KW-0472">Membrane</keyword>
<comment type="caution">
    <text evidence="4">The sequence shown here is derived from an EMBL/GenBank/DDBJ whole genome shotgun (WGS) entry which is preliminary data.</text>
</comment>
<name>A0A096P7P0_OSTTA</name>
<dbReference type="InterPro" id="IPR050154">
    <property type="entry name" value="UbiB_kinase"/>
</dbReference>
<evidence type="ECO:0000256" key="2">
    <source>
        <dbReference type="SAM" id="Phobius"/>
    </source>
</evidence>
<feature type="transmembrane region" description="Helical" evidence="2">
    <location>
        <begin position="128"/>
        <end position="147"/>
    </location>
</feature>
<dbReference type="PANTHER" id="PTHR10566">
    <property type="entry name" value="CHAPERONE-ACTIVITY OF BC1 COMPLEX CABC1 -RELATED"/>
    <property type="match status" value="1"/>
</dbReference>
<dbReference type="OrthoDB" id="427480at2759"/>
<evidence type="ECO:0000313" key="4">
    <source>
        <dbReference type="EMBL" id="CEF97034.1"/>
    </source>
</evidence>
<dbReference type="CDD" id="cd05121">
    <property type="entry name" value="ABC1_ADCK3-like"/>
    <property type="match status" value="1"/>
</dbReference>
<dbReference type="SUPFAM" id="SSF56112">
    <property type="entry name" value="Protein kinase-like (PK-like)"/>
    <property type="match status" value="1"/>
</dbReference>
<accession>A0A096P7P0</accession>
<dbReference type="Pfam" id="PF03109">
    <property type="entry name" value="ABC1"/>
    <property type="match status" value="1"/>
</dbReference>
<feature type="domain" description="Protein kinase" evidence="3">
    <location>
        <begin position="221"/>
        <end position="564"/>
    </location>
</feature>
<dbReference type="RefSeq" id="XP_022838446.1">
    <property type="nucleotide sequence ID" value="XM_022984711.1"/>
</dbReference>
<dbReference type="InterPro" id="IPR000719">
    <property type="entry name" value="Prot_kinase_dom"/>
</dbReference>
<keyword evidence="2" id="KW-0812">Transmembrane</keyword>
<dbReference type="AlphaFoldDB" id="A0A096P7P0"/>
<dbReference type="InParanoid" id="A0A096P7P0"/>
<evidence type="ECO:0000256" key="1">
    <source>
        <dbReference type="ARBA" id="ARBA00009670"/>
    </source>
</evidence>
<dbReference type="PROSITE" id="PS50011">
    <property type="entry name" value="PROTEIN_KINASE_DOM"/>
    <property type="match status" value="1"/>
</dbReference>
<proteinExistence type="inferred from homology"/>
<dbReference type="GeneID" id="9833157"/>